<protein>
    <submittedName>
        <fullName evidence="1">Uncharacterized protein</fullName>
    </submittedName>
</protein>
<reference evidence="1" key="1">
    <citation type="submission" date="2021-05" db="EMBL/GenBank/DDBJ databases">
        <authorList>
            <person name="Pan Q."/>
            <person name="Jouanno E."/>
            <person name="Zahm M."/>
            <person name="Klopp C."/>
            <person name="Cabau C."/>
            <person name="Louis A."/>
            <person name="Berthelot C."/>
            <person name="Parey E."/>
            <person name="Roest Crollius H."/>
            <person name="Montfort J."/>
            <person name="Robinson-Rechavi M."/>
            <person name="Bouchez O."/>
            <person name="Lampietro C."/>
            <person name="Lopez Roques C."/>
            <person name="Donnadieu C."/>
            <person name="Postlethwait J."/>
            <person name="Bobe J."/>
            <person name="Dillon D."/>
            <person name="Chandos A."/>
            <person name="von Hippel F."/>
            <person name="Guiguen Y."/>
        </authorList>
    </citation>
    <scope>NUCLEOTIDE SEQUENCE</scope>
    <source>
        <strain evidence="1">YG-Jan2019</strain>
    </source>
</reference>
<keyword evidence="2" id="KW-1185">Reference proteome</keyword>
<accession>A0ACC2FMZ0</accession>
<gene>
    <name evidence="1" type="ORF">DPEC_G00281540</name>
</gene>
<sequence length="380" mass="42747">MLREKPRQRRDTNPLSPPLCRHCGPPPYLLSLKTWGEGCQPHRHSNHSALPSSTPEHQGSGTLGSPVFCSQGIILTPSSLLFPGTIMPRSFLVKCKRPSHPACFSKGSRQKHPDPPQPHIHQQEVVWQAMGSPQPSPFQDIQNSLCSGSEFKETVDYTCPQLDAMATRHYQTSSADMWASWSAEMNHGTKPIDSDLLRTSHCPRGSARERELERLVCVLLSHRQHIDLTSAHHCPLYKEVLATGVGLKNHINKPHVNVHAVPLATSANTGLKQGLGMYGRPKERIFGCKVCGKVFKRSSTLSTHLLIHSDTRPYPCEKPHVCQVCGKAFSQSSNLITHSRKHSNYRPFSCRQCKRTFQRRMDLHRHQEMQCGYSCMYTQS</sequence>
<dbReference type="EMBL" id="CM055752">
    <property type="protein sequence ID" value="KAJ7992714.1"/>
    <property type="molecule type" value="Genomic_DNA"/>
</dbReference>
<evidence type="ECO:0000313" key="2">
    <source>
        <dbReference type="Proteomes" id="UP001157502"/>
    </source>
</evidence>
<name>A0ACC2FMZ0_DALPE</name>
<organism evidence="1 2">
    <name type="scientific">Dallia pectoralis</name>
    <name type="common">Alaska blackfish</name>
    <dbReference type="NCBI Taxonomy" id="75939"/>
    <lineage>
        <taxon>Eukaryota</taxon>
        <taxon>Metazoa</taxon>
        <taxon>Chordata</taxon>
        <taxon>Craniata</taxon>
        <taxon>Vertebrata</taxon>
        <taxon>Euteleostomi</taxon>
        <taxon>Actinopterygii</taxon>
        <taxon>Neopterygii</taxon>
        <taxon>Teleostei</taxon>
        <taxon>Protacanthopterygii</taxon>
        <taxon>Esociformes</taxon>
        <taxon>Umbridae</taxon>
        <taxon>Dallia</taxon>
    </lineage>
</organism>
<dbReference type="Proteomes" id="UP001157502">
    <property type="component" value="Chromosome 25"/>
</dbReference>
<comment type="caution">
    <text evidence="1">The sequence shown here is derived from an EMBL/GenBank/DDBJ whole genome shotgun (WGS) entry which is preliminary data.</text>
</comment>
<proteinExistence type="predicted"/>
<evidence type="ECO:0000313" key="1">
    <source>
        <dbReference type="EMBL" id="KAJ7992714.1"/>
    </source>
</evidence>